<organism evidence="2 3">
    <name type="scientific">Caballeronia calidae</name>
    <dbReference type="NCBI Taxonomy" id="1777139"/>
    <lineage>
        <taxon>Bacteria</taxon>
        <taxon>Pseudomonadati</taxon>
        <taxon>Pseudomonadota</taxon>
        <taxon>Betaproteobacteria</taxon>
        <taxon>Burkholderiales</taxon>
        <taxon>Burkholderiaceae</taxon>
        <taxon>Caballeronia</taxon>
    </lineage>
</organism>
<evidence type="ECO:0000259" key="1">
    <source>
        <dbReference type="Pfam" id="PF13577"/>
    </source>
</evidence>
<gene>
    <name evidence="2" type="ORF">AWB78_07430</name>
</gene>
<evidence type="ECO:0000313" key="2">
    <source>
        <dbReference type="EMBL" id="SAL05325.1"/>
    </source>
</evidence>
<accession>A0A158EEM3</accession>
<dbReference type="InterPro" id="IPR032710">
    <property type="entry name" value="NTF2-like_dom_sf"/>
</dbReference>
<keyword evidence="3" id="KW-1185">Reference proteome</keyword>
<dbReference type="Proteomes" id="UP000071859">
    <property type="component" value="Unassembled WGS sequence"/>
</dbReference>
<dbReference type="AlphaFoldDB" id="A0A158EEM3"/>
<protein>
    <recommendedName>
        <fullName evidence="1">SnoaL-like domain-containing protein</fullName>
    </recommendedName>
</protein>
<reference evidence="2" key="1">
    <citation type="submission" date="2016-01" db="EMBL/GenBank/DDBJ databases">
        <authorList>
            <person name="Peeters C."/>
        </authorList>
    </citation>
    <scope>NUCLEOTIDE SEQUENCE</scope>
    <source>
        <strain evidence="2">LMG 29321</strain>
    </source>
</reference>
<proteinExistence type="predicted"/>
<dbReference type="InterPro" id="IPR037401">
    <property type="entry name" value="SnoaL-like"/>
</dbReference>
<name>A0A158EEM3_9BURK</name>
<sequence>MSSRRPLLELLAAFCDTWAGRPSLPATDLFSESVQLSSSHRGNALGREQVLAALRSDITAFQSVQIFSSNRVPRARGTEQMVGAYIYGEAHKETGATDIQSVSFGGLLILSFESAADRIRIREIRLQLHWVQGDVSALATWTLPTMDRAWKPGDPPAVVVSELDAPWHRVPVSDLPGSSEDAIAEVWYRYAWALDQADFMLFNESFSEHVQAELTPMGRMNGRRELIATLKAFRMPWPWMKVSRPSLTSGGDRLERGA</sequence>
<dbReference type="Gene3D" id="3.10.450.50">
    <property type="match status" value="1"/>
</dbReference>
<dbReference type="SUPFAM" id="SSF54427">
    <property type="entry name" value="NTF2-like"/>
    <property type="match status" value="2"/>
</dbReference>
<dbReference type="EMBL" id="FCOX02000078">
    <property type="protein sequence ID" value="SAL05325.1"/>
    <property type="molecule type" value="Genomic_DNA"/>
</dbReference>
<comment type="caution">
    <text evidence="2">The sequence shown here is derived from an EMBL/GenBank/DDBJ whole genome shotgun (WGS) entry which is preliminary data.</text>
</comment>
<evidence type="ECO:0000313" key="3">
    <source>
        <dbReference type="Proteomes" id="UP000071859"/>
    </source>
</evidence>
<feature type="domain" description="SnoaL-like" evidence="1">
    <location>
        <begin position="179"/>
        <end position="232"/>
    </location>
</feature>
<dbReference type="Pfam" id="PF13577">
    <property type="entry name" value="SnoaL_4"/>
    <property type="match status" value="1"/>
</dbReference>